<dbReference type="EMBL" id="CM037024">
    <property type="protein sequence ID" value="KAH7662688.1"/>
    <property type="molecule type" value="Genomic_DNA"/>
</dbReference>
<name>A0ACB7UPL0_DIOAL</name>
<proteinExistence type="predicted"/>
<reference evidence="2" key="1">
    <citation type="journal article" date="2022" name="Nat. Commun.">
        <title>Chromosome evolution and the genetic basis of agronomically important traits in greater yam.</title>
        <authorList>
            <person name="Bredeson J.V."/>
            <person name="Lyons J.B."/>
            <person name="Oniyinde I.O."/>
            <person name="Okereke N.R."/>
            <person name="Kolade O."/>
            <person name="Nnabue I."/>
            <person name="Nwadili C.O."/>
            <person name="Hribova E."/>
            <person name="Parker M."/>
            <person name="Nwogha J."/>
            <person name="Shu S."/>
            <person name="Carlson J."/>
            <person name="Kariba R."/>
            <person name="Muthemba S."/>
            <person name="Knop K."/>
            <person name="Barton G.J."/>
            <person name="Sherwood A.V."/>
            <person name="Lopez-Montes A."/>
            <person name="Asiedu R."/>
            <person name="Jamnadass R."/>
            <person name="Muchugi A."/>
            <person name="Goodstein D."/>
            <person name="Egesi C.N."/>
            <person name="Featherston J."/>
            <person name="Asfaw A."/>
            <person name="Simpson G.G."/>
            <person name="Dolezel J."/>
            <person name="Hendre P.S."/>
            <person name="Van Deynze A."/>
            <person name="Kumar P.L."/>
            <person name="Obidiegwu J.E."/>
            <person name="Bhattacharjee R."/>
            <person name="Rokhsar D.S."/>
        </authorList>
    </citation>
    <scope>NUCLEOTIDE SEQUENCE [LARGE SCALE GENOMIC DNA]</scope>
    <source>
        <strain evidence="2">cv. TDa95/00328</strain>
    </source>
</reference>
<dbReference type="EC" id="3.4.21.25" evidence="1"/>
<keyword evidence="2" id="KW-1185">Reference proteome</keyword>
<evidence type="ECO:0000313" key="1">
    <source>
        <dbReference type="EMBL" id="KAH7662688.1"/>
    </source>
</evidence>
<evidence type="ECO:0000313" key="2">
    <source>
        <dbReference type="Proteomes" id="UP000827976"/>
    </source>
</evidence>
<comment type="caution">
    <text evidence="1">The sequence shown here is derived from an EMBL/GenBank/DDBJ whole genome shotgun (WGS) entry which is preliminary data.</text>
</comment>
<organism evidence="1 2">
    <name type="scientific">Dioscorea alata</name>
    <name type="common">Purple yam</name>
    <dbReference type="NCBI Taxonomy" id="55571"/>
    <lineage>
        <taxon>Eukaryota</taxon>
        <taxon>Viridiplantae</taxon>
        <taxon>Streptophyta</taxon>
        <taxon>Embryophyta</taxon>
        <taxon>Tracheophyta</taxon>
        <taxon>Spermatophyta</taxon>
        <taxon>Magnoliopsida</taxon>
        <taxon>Liliopsida</taxon>
        <taxon>Dioscoreales</taxon>
        <taxon>Dioscoreaceae</taxon>
        <taxon>Dioscorea</taxon>
    </lineage>
</organism>
<gene>
    <name evidence="1" type="ORF">IHE45_14G004500</name>
</gene>
<dbReference type="Proteomes" id="UP000827976">
    <property type="component" value="Chromosome 14"/>
</dbReference>
<accession>A0ACB7UPL0</accession>
<keyword evidence="1" id="KW-0378">Hydrolase</keyword>
<protein>
    <submittedName>
        <fullName evidence="1">Peptidase S8 subtilisin-related protein</fullName>
        <ecNumber evidence="1">3.4.21.25</ecNumber>
    </submittedName>
</protein>
<sequence>MEDKKRAIFFAMLVILFASNSYLRLIRCQLMPIVGDDQIKTYIVFVEEPLGGANLLNDEELASFHRSFLPNNSLGSGEERMIYSYRHAISGFAALLTADEVLAMETKPGFLFARLPEVVRAQTTYTPQFMGLSEGGGLWWSSQYGEGIIIGVIDTGITPAHPSFQSFNPVPAPPVNWFGTCSFGPNVCNNKLIGAMAFQGGKNPSPLDDTGHGTHCASIAAGSPVYDAGVLNQARGMAVGTAPRAHISAYKVLFQGTGTDDDILAGIDQAIRDGVNVLSMSLGSGPRHLYTSGIAVSSFYAITQGIVPCVAAGNDGPTASVISNDAPWIFTIGASSTDRRIKVTVKLGNGMEIDGESAYQPDTHNAIDLELVFPGASGRDSDLQCSSLNPTDVKGKIVLCVVGDLSSIVKGRIVKAAGGEGMIMMNTVKYGFTTSSEPHFLPAAHISNVDARKIVAYVQTTRNPTASIVFKGTQFGASPAPSIAFFSSRGPSQYNGGFIKPDIVAPGVNILAAYPVEVGPNPTGNTTSTFNFLSGTSMATPHVAGIAADLKKNHPDWSPAMIKSAIMTTAFTKDLDGNPIADDAFLYRPASYFAMGAGHVNPEGANDPGLVYDIQPLDYIPYLCGMYPTRLVKAIVRQQWIDCNTIQSITAAEVNYPSISMRMPVLAGSAFVITRTLTNVGPAEVYNLRIQLPDGVDIRADTYSLTFLALNEQQSFRLQFTSNGYAQSGQVSEGYLIWASASHVVRSPISVTYY</sequence>